<gene>
    <name evidence="2" type="ORF">G3I66_37390</name>
</gene>
<organism evidence="2 3">
    <name type="scientific">Streptomyces rubrogriseus</name>
    <dbReference type="NCBI Taxonomy" id="194673"/>
    <lineage>
        <taxon>Bacteria</taxon>
        <taxon>Bacillati</taxon>
        <taxon>Actinomycetota</taxon>
        <taxon>Actinomycetes</taxon>
        <taxon>Kitasatosporales</taxon>
        <taxon>Streptomycetaceae</taxon>
        <taxon>Streptomyces</taxon>
        <taxon>Streptomyces violaceoruber group</taxon>
    </lineage>
</organism>
<feature type="compositionally biased region" description="Gly residues" evidence="1">
    <location>
        <begin position="376"/>
        <end position="391"/>
    </location>
</feature>
<feature type="compositionally biased region" description="Low complexity" evidence="1">
    <location>
        <begin position="152"/>
        <end position="163"/>
    </location>
</feature>
<feature type="compositionally biased region" description="Low complexity" evidence="1">
    <location>
        <begin position="455"/>
        <end position="476"/>
    </location>
</feature>
<dbReference type="EMBL" id="JAAGMQ010001112">
    <property type="protein sequence ID" value="NEC38804.1"/>
    <property type="molecule type" value="Genomic_DNA"/>
</dbReference>
<name>A0A6G3TQ96_9ACTN</name>
<accession>A0A6G3TQ96</accession>
<evidence type="ECO:0000256" key="1">
    <source>
        <dbReference type="SAM" id="MobiDB-lite"/>
    </source>
</evidence>
<reference evidence="2 3" key="1">
    <citation type="submission" date="2020-01" db="EMBL/GenBank/DDBJ databases">
        <title>Insect and environment-associated Actinomycetes.</title>
        <authorList>
            <person name="Currrie C."/>
            <person name="Chevrette M."/>
            <person name="Carlson C."/>
            <person name="Stubbendieck R."/>
            <person name="Wendt-Pienkowski E."/>
        </authorList>
    </citation>
    <scope>NUCLEOTIDE SEQUENCE [LARGE SCALE GENOMIC DNA]</scope>
    <source>
        <strain evidence="2 3">SID7739</strain>
    </source>
</reference>
<protein>
    <submittedName>
        <fullName evidence="2">Uncharacterized protein</fullName>
    </submittedName>
</protein>
<dbReference type="RefSeq" id="WP_164279122.1">
    <property type="nucleotide sequence ID" value="NZ_JAAGMQ010001112.1"/>
</dbReference>
<proteinExistence type="predicted"/>
<feature type="compositionally biased region" description="Pro residues" evidence="1">
    <location>
        <begin position="289"/>
        <end position="301"/>
    </location>
</feature>
<dbReference type="AlphaFoldDB" id="A0A6G3TQ96"/>
<dbReference type="Proteomes" id="UP000475666">
    <property type="component" value="Unassembled WGS sequence"/>
</dbReference>
<comment type="caution">
    <text evidence="2">The sequence shown here is derived from an EMBL/GenBank/DDBJ whole genome shotgun (WGS) entry which is preliminary data.</text>
</comment>
<sequence length="517" mass="52632">MGEQPGPRQPKLARTDFESMTHEQLAALLDSASPESASHLATKLTKAASTITKIGDDLMTHTKGLEWQGEAGDTFRDWGGQAASSTLRLGQYAEVASRWMATVAQAVVEAKAALPDTSETTEAKADLAAAKKTLVATQEPGARNDPDARKLAQTAQADATAAQHRMEAARGEAIQQLRKLAQTYEYSAQQVNSVEPPTFSPPSTHFGDTDWKPGEYISVPSHGASGAGGGSGTPAVVQGGQDSGSRVGAQPHPYSGASEGASPGLSSASAESRRPVAMDIDGLTALPDRPGPAPQPGPNTPLPRSDAPPGQLVVGPPVLQNNGGGTNNPASGRMPVVPRSPLPPSQGPGSGGVRVPPLRDSGIVGGKPVTPTTGRPSGGIPRGTVIGGQGPQGRAPMVRGLTPGLPGGTGGSGQGGTIGSRRLASQTGGMTGAVAGQNGRLPLGRPMTPGGTGLPRPASSSQSPRAAVQGRPTGGVPRTGGTGSRQQDQRGTDRPDYLSEDEETWQRGRRSLPPVVE</sequence>
<evidence type="ECO:0000313" key="2">
    <source>
        <dbReference type="EMBL" id="NEC38804.1"/>
    </source>
</evidence>
<evidence type="ECO:0000313" key="3">
    <source>
        <dbReference type="Proteomes" id="UP000475666"/>
    </source>
</evidence>
<feature type="region of interest" description="Disordered" evidence="1">
    <location>
        <begin position="219"/>
        <end position="517"/>
    </location>
</feature>
<feature type="compositionally biased region" description="Basic and acidic residues" evidence="1">
    <location>
        <begin position="487"/>
        <end position="497"/>
    </location>
</feature>
<feature type="compositionally biased region" description="Gly residues" evidence="1">
    <location>
        <begin position="405"/>
        <end position="418"/>
    </location>
</feature>
<feature type="compositionally biased region" description="Low complexity" evidence="1">
    <location>
        <begin position="308"/>
        <end position="320"/>
    </location>
</feature>
<feature type="region of interest" description="Disordered" evidence="1">
    <location>
        <begin position="138"/>
        <end position="165"/>
    </location>
</feature>